<evidence type="ECO:0000313" key="6">
    <source>
        <dbReference type="Proteomes" id="UP001157126"/>
    </source>
</evidence>
<dbReference type="InterPro" id="IPR001173">
    <property type="entry name" value="Glyco_trans_2-like"/>
</dbReference>
<feature type="domain" description="Glycosyltransferase 2-like" evidence="4">
    <location>
        <begin position="8"/>
        <end position="125"/>
    </location>
</feature>
<proteinExistence type="inferred from homology"/>
<evidence type="ECO:0000259" key="4">
    <source>
        <dbReference type="Pfam" id="PF00535"/>
    </source>
</evidence>
<organism evidence="5 6">
    <name type="scientific">Mobilicoccus caccae</name>
    <dbReference type="NCBI Taxonomy" id="1859295"/>
    <lineage>
        <taxon>Bacteria</taxon>
        <taxon>Bacillati</taxon>
        <taxon>Actinomycetota</taxon>
        <taxon>Actinomycetes</taxon>
        <taxon>Micrococcales</taxon>
        <taxon>Dermatophilaceae</taxon>
        <taxon>Mobilicoccus</taxon>
    </lineage>
</organism>
<keyword evidence="2" id="KW-0328">Glycosyltransferase</keyword>
<comment type="caution">
    <text evidence="5">The sequence shown here is derived from an EMBL/GenBank/DDBJ whole genome shotgun (WGS) entry which is preliminary data.</text>
</comment>
<dbReference type="InterPro" id="IPR029044">
    <property type="entry name" value="Nucleotide-diphossugar_trans"/>
</dbReference>
<evidence type="ECO:0000256" key="1">
    <source>
        <dbReference type="ARBA" id="ARBA00006739"/>
    </source>
</evidence>
<dbReference type="Proteomes" id="UP001157126">
    <property type="component" value="Unassembled WGS sequence"/>
</dbReference>
<dbReference type="SUPFAM" id="SSF53448">
    <property type="entry name" value="Nucleotide-diphospho-sugar transferases"/>
    <property type="match status" value="1"/>
</dbReference>
<sequence>MTTHPQVSVLMPVLNEEAAVAEAVASALAQSDHGVDVEVLVMNGPSVDATAQIVAGLAAGDPRVRLVDNPTGTIPAALNIGLAAARGEFVARIDGHASVSPDYLARAVAHLRRDPGLAAVGGIRNGVARSAGGRAVALALSSPFGVGNSINHFGEEFCETDHASFGVYRTEVARAVGGWDEALLVNEDVDFDHRILGRGHRIAFDPKMHIYWHVRESVKDLFRQYRRYGRGKAAMVRKNGREAIRARHLAAPVAVAGTAGLALLATRFPRSAVALYLPYVAGVTAASVHAWRGRGDAPVDPKAPSADRSVDPTSLPGAFMAMHYGWGLGFLEGYVLRKTPAQSSARLPT</sequence>
<keyword evidence="3" id="KW-0808">Transferase</keyword>
<dbReference type="InterPro" id="IPR050834">
    <property type="entry name" value="Glycosyltransf_2"/>
</dbReference>
<dbReference type="RefSeq" id="WP_284302715.1">
    <property type="nucleotide sequence ID" value="NZ_BSUO01000001.1"/>
</dbReference>
<dbReference type="EMBL" id="BSUO01000001">
    <property type="protein sequence ID" value="GMA38660.1"/>
    <property type="molecule type" value="Genomic_DNA"/>
</dbReference>
<keyword evidence="6" id="KW-1185">Reference proteome</keyword>
<protein>
    <recommendedName>
        <fullName evidence="4">Glycosyltransferase 2-like domain-containing protein</fullName>
    </recommendedName>
</protein>
<evidence type="ECO:0000256" key="2">
    <source>
        <dbReference type="ARBA" id="ARBA00022676"/>
    </source>
</evidence>
<gene>
    <name evidence="5" type="ORF">GCM10025883_07050</name>
</gene>
<dbReference type="Pfam" id="PF00535">
    <property type="entry name" value="Glycos_transf_2"/>
    <property type="match status" value="1"/>
</dbReference>
<reference evidence="6" key="1">
    <citation type="journal article" date="2019" name="Int. J. Syst. Evol. Microbiol.">
        <title>The Global Catalogue of Microorganisms (GCM) 10K type strain sequencing project: providing services to taxonomists for standard genome sequencing and annotation.</title>
        <authorList>
            <consortium name="The Broad Institute Genomics Platform"/>
            <consortium name="The Broad Institute Genome Sequencing Center for Infectious Disease"/>
            <person name="Wu L."/>
            <person name="Ma J."/>
        </authorList>
    </citation>
    <scope>NUCLEOTIDE SEQUENCE [LARGE SCALE GENOMIC DNA]</scope>
    <source>
        <strain evidence="6">NBRC 113072</strain>
    </source>
</reference>
<accession>A0ABQ6IL80</accession>
<dbReference type="PANTHER" id="PTHR43685:SF5">
    <property type="entry name" value="GLYCOSYLTRANSFERASE EPSE-RELATED"/>
    <property type="match status" value="1"/>
</dbReference>
<name>A0ABQ6IL80_9MICO</name>
<comment type="similarity">
    <text evidence="1">Belongs to the glycosyltransferase 2 family.</text>
</comment>
<dbReference type="PANTHER" id="PTHR43685">
    <property type="entry name" value="GLYCOSYLTRANSFERASE"/>
    <property type="match status" value="1"/>
</dbReference>
<evidence type="ECO:0000313" key="5">
    <source>
        <dbReference type="EMBL" id="GMA38660.1"/>
    </source>
</evidence>
<evidence type="ECO:0000256" key="3">
    <source>
        <dbReference type="ARBA" id="ARBA00022679"/>
    </source>
</evidence>
<dbReference type="Gene3D" id="3.90.550.10">
    <property type="entry name" value="Spore Coat Polysaccharide Biosynthesis Protein SpsA, Chain A"/>
    <property type="match status" value="1"/>
</dbReference>